<organism evidence="2 3">
    <name type="scientific">Polychaeton citri CBS 116435</name>
    <dbReference type="NCBI Taxonomy" id="1314669"/>
    <lineage>
        <taxon>Eukaryota</taxon>
        <taxon>Fungi</taxon>
        <taxon>Dikarya</taxon>
        <taxon>Ascomycota</taxon>
        <taxon>Pezizomycotina</taxon>
        <taxon>Dothideomycetes</taxon>
        <taxon>Dothideomycetidae</taxon>
        <taxon>Capnodiales</taxon>
        <taxon>Capnodiaceae</taxon>
        <taxon>Polychaeton</taxon>
    </lineage>
</organism>
<feature type="compositionally biased region" description="Low complexity" evidence="1">
    <location>
        <begin position="1"/>
        <end position="10"/>
    </location>
</feature>
<evidence type="ECO:0000256" key="1">
    <source>
        <dbReference type="SAM" id="MobiDB-lite"/>
    </source>
</evidence>
<accession>A0A9P4QB52</accession>
<feature type="region of interest" description="Disordered" evidence="1">
    <location>
        <begin position="1"/>
        <end position="25"/>
    </location>
</feature>
<evidence type="ECO:0000313" key="3">
    <source>
        <dbReference type="Proteomes" id="UP000799441"/>
    </source>
</evidence>
<sequence length="151" mass="15596">MTLPLLTDPSLLPPNSPKRAKATAPNKYTARHIRALQAQITHLAQTLLPLLETQLSVLKDENKCLSERIGELVGNVRGGEGVGKVLEGVEMGEDGGAEAELRVASGGQPLERVGEGPVQLYGGVEGAEGVLTERGVAAGVDGKVGLEGVVG</sequence>
<dbReference type="EMBL" id="MU003788">
    <property type="protein sequence ID" value="KAF2721731.1"/>
    <property type="molecule type" value="Genomic_DNA"/>
</dbReference>
<reference evidence="2" key="1">
    <citation type="journal article" date="2020" name="Stud. Mycol.">
        <title>101 Dothideomycetes genomes: a test case for predicting lifestyles and emergence of pathogens.</title>
        <authorList>
            <person name="Haridas S."/>
            <person name="Albert R."/>
            <person name="Binder M."/>
            <person name="Bloem J."/>
            <person name="Labutti K."/>
            <person name="Salamov A."/>
            <person name="Andreopoulos B."/>
            <person name="Baker S."/>
            <person name="Barry K."/>
            <person name="Bills G."/>
            <person name="Bluhm B."/>
            <person name="Cannon C."/>
            <person name="Castanera R."/>
            <person name="Culley D."/>
            <person name="Daum C."/>
            <person name="Ezra D."/>
            <person name="Gonzalez J."/>
            <person name="Henrissat B."/>
            <person name="Kuo A."/>
            <person name="Liang C."/>
            <person name="Lipzen A."/>
            <person name="Lutzoni F."/>
            <person name="Magnuson J."/>
            <person name="Mondo S."/>
            <person name="Nolan M."/>
            <person name="Ohm R."/>
            <person name="Pangilinan J."/>
            <person name="Park H.-J."/>
            <person name="Ramirez L."/>
            <person name="Alfaro M."/>
            <person name="Sun H."/>
            <person name="Tritt A."/>
            <person name="Yoshinaga Y."/>
            <person name="Zwiers L.-H."/>
            <person name="Turgeon B."/>
            <person name="Goodwin S."/>
            <person name="Spatafora J."/>
            <person name="Crous P."/>
            <person name="Grigoriev I."/>
        </authorList>
    </citation>
    <scope>NUCLEOTIDE SEQUENCE</scope>
    <source>
        <strain evidence="2">CBS 116435</strain>
    </source>
</reference>
<proteinExistence type="predicted"/>
<dbReference type="Proteomes" id="UP000799441">
    <property type="component" value="Unassembled WGS sequence"/>
</dbReference>
<evidence type="ECO:0000313" key="2">
    <source>
        <dbReference type="EMBL" id="KAF2721731.1"/>
    </source>
</evidence>
<name>A0A9P4QB52_9PEZI</name>
<protein>
    <submittedName>
        <fullName evidence="2">Uncharacterized protein</fullName>
    </submittedName>
</protein>
<keyword evidence="3" id="KW-1185">Reference proteome</keyword>
<comment type="caution">
    <text evidence="2">The sequence shown here is derived from an EMBL/GenBank/DDBJ whole genome shotgun (WGS) entry which is preliminary data.</text>
</comment>
<dbReference type="AlphaFoldDB" id="A0A9P4QB52"/>
<gene>
    <name evidence="2" type="ORF">K431DRAFT_312352</name>
</gene>